<protein>
    <recommendedName>
        <fullName evidence="10">Lysophospholipid acyltransferase 7</fullName>
    </recommendedName>
</protein>
<evidence type="ECO:0000256" key="12">
    <source>
        <dbReference type="SAM" id="Phobius"/>
    </source>
</evidence>
<keyword evidence="5 12" id="KW-0812">Transmembrane</keyword>
<dbReference type="GO" id="GO:0006661">
    <property type="term" value="P:phosphatidylinositol biosynthetic process"/>
    <property type="evidence" value="ECO:0007669"/>
    <property type="project" value="TreeGrafter"/>
</dbReference>
<feature type="transmembrane region" description="Helical" evidence="12">
    <location>
        <begin position="58"/>
        <end position="87"/>
    </location>
</feature>
<dbReference type="PANTHER" id="PTHR13906:SF16">
    <property type="entry name" value="LYSOPHOSPHOLIPID ACYLTRANSFERASE 7"/>
    <property type="match status" value="1"/>
</dbReference>
<gene>
    <name evidence="13" type="primary">106091992</name>
</gene>
<evidence type="ECO:0000256" key="11">
    <source>
        <dbReference type="SAM" id="MobiDB-lite"/>
    </source>
</evidence>
<dbReference type="EnsemblMetazoa" id="SCAU016006-RB">
    <property type="protein sequence ID" value="SCAU016006-PB"/>
    <property type="gene ID" value="SCAU016006"/>
</dbReference>
<evidence type="ECO:0000256" key="4">
    <source>
        <dbReference type="ARBA" id="ARBA00022679"/>
    </source>
</evidence>
<dbReference type="Proteomes" id="UP000095300">
    <property type="component" value="Unassembled WGS sequence"/>
</dbReference>
<dbReference type="GO" id="GO:0030258">
    <property type="term" value="P:lipid modification"/>
    <property type="evidence" value="ECO:0007669"/>
    <property type="project" value="TreeGrafter"/>
</dbReference>
<dbReference type="VEuPathDB" id="VectorBase:SCAU016006"/>
<dbReference type="InterPro" id="IPR004299">
    <property type="entry name" value="MBOAT_fam"/>
</dbReference>
<accession>A0A1I8QD03</accession>
<evidence type="ECO:0000256" key="6">
    <source>
        <dbReference type="ARBA" id="ARBA00022989"/>
    </source>
</evidence>
<evidence type="ECO:0000256" key="9">
    <source>
        <dbReference type="ARBA" id="ARBA00025707"/>
    </source>
</evidence>
<dbReference type="AlphaFoldDB" id="A0A1I8QD03"/>
<feature type="transmembrane region" description="Helical" evidence="12">
    <location>
        <begin position="396"/>
        <end position="416"/>
    </location>
</feature>
<dbReference type="KEGG" id="scac:106091992"/>
<comment type="pathway">
    <text evidence="9">Phospholipid metabolism.</text>
</comment>
<organism evidence="13 14">
    <name type="scientific">Stomoxys calcitrans</name>
    <name type="common">Stable fly</name>
    <name type="synonym">Conops calcitrans</name>
    <dbReference type="NCBI Taxonomy" id="35570"/>
    <lineage>
        <taxon>Eukaryota</taxon>
        <taxon>Metazoa</taxon>
        <taxon>Ecdysozoa</taxon>
        <taxon>Arthropoda</taxon>
        <taxon>Hexapoda</taxon>
        <taxon>Insecta</taxon>
        <taxon>Pterygota</taxon>
        <taxon>Neoptera</taxon>
        <taxon>Endopterygota</taxon>
        <taxon>Diptera</taxon>
        <taxon>Brachycera</taxon>
        <taxon>Muscomorpha</taxon>
        <taxon>Muscoidea</taxon>
        <taxon>Muscidae</taxon>
        <taxon>Stomoxys</taxon>
    </lineage>
</organism>
<keyword evidence="8" id="KW-0012">Acyltransferase</keyword>
<reference evidence="13" key="2">
    <citation type="submission" date="2020-05" db="UniProtKB">
        <authorList>
            <consortium name="EnsemblMetazoa"/>
        </authorList>
    </citation>
    <scope>IDENTIFICATION</scope>
    <source>
        <strain evidence="13">USDA</strain>
    </source>
</reference>
<keyword evidence="7 12" id="KW-0472">Membrane</keyword>
<dbReference type="EnsemblMetazoa" id="SCAU016006-RA">
    <property type="protein sequence ID" value="SCAU016006-PA"/>
    <property type="gene ID" value="SCAU016006"/>
</dbReference>
<evidence type="ECO:0000256" key="2">
    <source>
        <dbReference type="ARBA" id="ARBA00005074"/>
    </source>
</evidence>
<reference evidence="14" key="1">
    <citation type="submission" date="2015-05" db="EMBL/GenBank/DDBJ databases">
        <authorList>
            <person name="Wilson R.K."/>
            <person name="Warren W.C."/>
            <person name="Olafson P."/>
        </authorList>
    </citation>
    <scope>NUCLEOTIDE SEQUENCE [LARGE SCALE GENOMIC DNA]</scope>
    <source>
        <strain evidence="14">USDA</strain>
    </source>
</reference>
<evidence type="ECO:0000256" key="1">
    <source>
        <dbReference type="ARBA" id="ARBA00004141"/>
    </source>
</evidence>
<comment type="similarity">
    <text evidence="3">Belongs to the membrane-bound acyltransferase family.</text>
</comment>
<feature type="transmembrane region" description="Helical" evidence="12">
    <location>
        <begin position="34"/>
        <end position="52"/>
    </location>
</feature>
<dbReference type="InterPro" id="IPR049941">
    <property type="entry name" value="LPLAT_7/PORCN-like"/>
</dbReference>
<evidence type="ECO:0000256" key="8">
    <source>
        <dbReference type="ARBA" id="ARBA00023315"/>
    </source>
</evidence>
<evidence type="ECO:0000256" key="10">
    <source>
        <dbReference type="ARBA" id="ARBA00093678"/>
    </source>
</evidence>
<dbReference type="PANTHER" id="PTHR13906">
    <property type="entry name" value="PORCUPINE"/>
    <property type="match status" value="1"/>
</dbReference>
<sequence length="481" mass="55999">MNLDDVVYVICLLACIGAGSYLRKIPDKVQKKYISTALGLLMVFIVSGYNSLHCLVSAFLGAAAVVFVHPSICHLAAFFVMFGYLAFFRLASNFGLPEPPGHINMIQMIMTLKIAGVGFEKTASWKKLKEHEKDEQVEVSKFDRDVQSINMIEIFHYSFNYIGILTGPYYRYRTYSDYFETSYADYAPTIQTTVDRLKNAGIYCSLYLLGNYIWPLEYALTDEFYNERSYFYRLFYIWPTFFIFRMRIYTGLTLSECVCTMAGFGAYPTEVDVAYGGGPRKAYDNFKPETYKGEYTFATIVNANVMGVEKCSTFRETMKHWNICVQYWLAVNIYKLFPSKKYRTAATLLVSAYWHGFRPGHYFCLMGAPFYVHNEDMWEKLVPKYPNGPMKHLRDFLFWFFKFFCGSYLGTAFLLVTFEKIWRFYSSVYHTCYISWFVFLVVGTVLTKQRKAEEKRKKRLEENKAKAAEQDEVISGKEKSQ</sequence>
<name>A0A1I8QD03_STOCA</name>
<comment type="subcellular location">
    <subcellularLocation>
        <location evidence="1">Membrane</location>
        <topology evidence="1">Multi-pass membrane protein</topology>
    </subcellularLocation>
</comment>
<keyword evidence="6 12" id="KW-1133">Transmembrane helix</keyword>
<feature type="transmembrane region" description="Helical" evidence="12">
    <location>
        <begin position="428"/>
        <end position="447"/>
    </location>
</feature>
<comment type="pathway">
    <text evidence="2">Lipid metabolism; phospholipid metabolism.</text>
</comment>
<evidence type="ECO:0000313" key="13">
    <source>
        <dbReference type="EnsemblMetazoa" id="SCAU016006-PB"/>
    </source>
</evidence>
<dbReference type="Pfam" id="PF03062">
    <property type="entry name" value="MBOAT"/>
    <property type="match status" value="1"/>
</dbReference>
<evidence type="ECO:0000256" key="7">
    <source>
        <dbReference type="ARBA" id="ARBA00023136"/>
    </source>
</evidence>
<evidence type="ECO:0000313" key="14">
    <source>
        <dbReference type="Proteomes" id="UP000095300"/>
    </source>
</evidence>
<evidence type="ECO:0000256" key="5">
    <source>
        <dbReference type="ARBA" id="ARBA00022692"/>
    </source>
</evidence>
<feature type="region of interest" description="Disordered" evidence="11">
    <location>
        <begin position="454"/>
        <end position="481"/>
    </location>
</feature>
<evidence type="ECO:0000256" key="3">
    <source>
        <dbReference type="ARBA" id="ARBA00010323"/>
    </source>
</evidence>
<dbReference type="GO" id="GO:0071617">
    <property type="term" value="F:lysophospholipid acyltransferase activity"/>
    <property type="evidence" value="ECO:0007669"/>
    <property type="project" value="TreeGrafter"/>
</dbReference>
<dbReference type="STRING" id="35570.A0A1I8QD03"/>
<feature type="transmembrane region" description="Helical" evidence="12">
    <location>
        <begin position="6"/>
        <end position="22"/>
    </location>
</feature>
<proteinExistence type="inferred from homology"/>
<dbReference type="GO" id="GO:0044233">
    <property type="term" value="C:mitochondria-associated endoplasmic reticulum membrane contact site"/>
    <property type="evidence" value="ECO:0007669"/>
    <property type="project" value="TreeGrafter"/>
</dbReference>
<keyword evidence="4" id="KW-0808">Transferase</keyword>
<dbReference type="OrthoDB" id="7663182at2759"/>
<dbReference type="GO" id="GO:0016020">
    <property type="term" value="C:membrane"/>
    <property type="evidence" value="ECO:0007669"/>
    <property type="project" value="UniProtKB-SubCell"/>
</dbReference>
<keyword evidence="14" id="KW-1185">Reference proteome</keyword>